<evidence type="ECO:0000313" key="2">
    <source>
        <dbReference type="Proteomes" id="UP000234681"/>
    </source>
</evidence>
<reference evidence="1 2" key="1">
    <citation type="submission" date="2005-09" db="EMBL/GenBank/DDBJ databases">
        <authorList>
            <person name="Mural R.J."/>
            <person name="Li P.W."/>
            <person name="Adams M.D."/>
            <person name="Amanatides P.G."/>
            <person name="Baden-Tillson H."/>
            <person name="Barnstead M."/>
            <person name="Chin S.H."/>
            <person name="Dew I."/>
            <person name="Evans C.A."/>
            <person name="Ferriera S."/>
            <person name="Flanigan M."/>
            <person name="Fosler C."/>
            <person name="Glodek A."/>
            <person name="Gu Z."/>
            <person name="Holt R.A."/>
            <person name="Jennings D."/>
            <person name="Kraft C.L."/>
            <person name="Lu F."/>
            <person name="Nguyen T."/>
            <person name="Nusskern D.R."/>
            <person name="Pfannkoch C.M."/>
            <person name="Sitter C."/>
            <person name="Sutton G.G."/>
            <person name="Venter J.C."/>
            <person name="Wang Z."/>
            <person name="Woodage T."/>
            <person name="Zheng X.H."/>
            <person name="Zhong F."/>
        </authorList>
    </citation>
    <scope>NUCLEOTIDE SEQUENCE [LARGE SCALE GENOMIC DNA]</scope>
    <source>
        <strain>BN</strain>
        <strain evidence="2">Sprague-Dawley</strain>
    </source>
</reference>
<gene>
    <name evidence="1" type="ORF">rCG_32376</name>
</gene>
<dbReference type="AlphaFoldDB" id="A6JWU3"/>
<protein>
    <submittedName>
        <fullName evidence="1">RCG32376</fullName>
    </submittedName>
</protein>
<name>A6JWU3_RAT</name>
<sequence>MNTIKDNHTALQKSGQKILTARKTEDLAVRLCVLVMSEAAA</sequence>
<accession>A6JWU3</accession>
<dbReference type="Proteomes" id="UP000234681">
    <property type="component" value="Chromosome 3"/>
</dbReference>
<proteinExistence type="predicted"/>
<evidence type="ECO:0000313" key="1">
    <source>
        <dbReference type="EMBL" id="EDL96666.1"/>
    </source>
</evidence>
<organism evidence="1 2">
    <name type="scientific">Rattus norvegicus</name>
    <name type="common">Rat</name>
    <dbReference type="NCBI Taxonomy" id="10116"/>
    <lineage>
        <taxon>Eukaryota</taxon>
        <taxon>Metazoa</taxon>
        <taxon>Chordata</taxon>
        <taxon>Craniata</taxon>
        <taxon>Vertebrata</taxon>
        <taxon>Euteleostomi</taxon>
        <taxon>Mammalia</taxon>
        <taxon>Eutheria</taxon>
        <taxon>Euarchontoglires</taxon>
        <taxon>Glires</taxon>
        <taxon>Rodentia</taxon>
        <taxon>Myomorpha</taxon>
        <taxon>Muroidea</taxon>
        <taxon>Muridae</taxon>
        <taxon>Murinae</taxon>
        <taxon>Rattus</taxon>
    </lineage>
</organism>
<dbReference type="EMBL" id="CH474005">
    <property type="protein sequence ID" value="EDL96666.1"/>
    <property type="molecule type" value="Genomic_DNA"/>
</dbReference>